<dbReference type="PANTHER" id="PTHR11439:SF440">
    <property type="entry name" value="INTEGRASE CATALYTIC DOMAIN-CONTAINING PROTEIN"/>
    <property type="match status" value="1"/>
</dbReference>
<dbReference type="EMBL" id="NBNE01002993">
    <property type="protein sequence ID" value="OWZ08870.1"/>
    <property type="molecule type" value="Genomic_DNA"/>
</dbReference>
<organism evidence="2 3">
    <name type="scientific">Phytophthora megakarya</name>
    <dbReference type="NCBI Taxonomy" id="4795"/>
    <lineage>
        <taxon>Eukaryota</taxon>
        <taxon>Sar</taxon>
        <taxon>Stramenopiles</taxon>
        <taxon>Oomycota</taxon>
        <taxon>Peronosporomycetes</taxon>
        <taxon>Peronosporales</taxon>
        <taxon>Peronosporaceae</taxon>
        <taxon>Phytophthora</taxon>
    </lineage>
</organism>
<dbReference type="PANTHER" id="PTHR11439">
    <property type="entry name" value="GAG-POL-RELATED RETROTRANSPOSON"/>
    <property type="match status" value="1"/>
</dbReference>
<dbReference type="InterPro" id="IPR043502">
    <property type="entry name" value="DNA/RNA_pol_sf"/>
</dbReference>
<dbReference type="OrthoDB" id="125229at2759"/>
<name>A0A225VWE0_9STRA</name>
<keyword evidence="3" id="KW-1185">Reference proteome</keyword>
<dbReference type="Proteomes" id="UP000198211">
    <property type="component" value="Unassembled WGS sequence"/>
</dbReference>
<protein>
    <submittedName>
        <fullName evidence="2">Polyprotein</fullName>
    </submittedName>
</protein>
<reference evidence="3" key="1">
    <citation type="submission" date="2017-03" db="EMBL/GenBank/DDBJ databases">
        <title>Phytopthora megakarya and P. palmivora, two closely related causual agents of cacao black pod achieved similar genome size and gene model numbers by different mechanisms.</title>
        <authorList>
            <person name="Ali S."/>
            <person name="Shao J."/>
            <person name="Larry D.J."/>
            <person name="Kronmiller B."/>
            <person name="Shen D."/>
            <person name="Strem M.D."/>
            <person name="Melnick R.L."/>
            <person name="Guiltinan M.J."/>
            <person name="Tyler B.M."/>
            <person name="Meinhardt L.W."/>
            <person name="Bailey B.A."/>
        </authorList>
    </citation>
    <scope>NUCLEOTIDE SEQUENCE [LARGE SCALE GENOMIC DNA]</scope>
    <source>
        <strain evidence="3">zdho120</strain>
    </source>
</reference>
<comment type="caution">
    <text evidence="2">The sequence shown here is derived from an EMBL/GenBank/DDBJ whole genome shotgun (WGS) entry which is preliminary data.</text>
</comment>
<evidence type="ECO:0000259" key="1">
    <source>
        <dbReference type="Pfam" id="PF07727"/>
    </source>
</evidence>
<accession>A0A225VWE0</accession>
<gene>
    <name evidence="2" type="ORF">PHMEG_00018521</name>
</gene>
<sequence>MALSAVDVPQNYAEAMTSPDAGRWKDAIRDELRAHIRNHTWDIVTRPPGVKVIGFKWVFALKHDEHGNVTRYKARVVALGFLQTFGVDYRETFASVASLATIRVFLAICCQLVYRIKQYDIETAFLNGTLEEEVHMKIPHGIKVGEGKVCRLRKSLCGLKQAGAVWYKTIGGVFVKTGFRQCLSDQGLCVRDSRHGPVFIVLYVDDLLVGCADATEADRIEASLSAHFKVKALGDTRFILGMEVVYNHLEGRLLLNQSQFIDKMLRNFGQLEAYPVRNPNVPGQDLHSVTTSKSLRLNQPYQELIGSLLYVANGTRPDICISTSILSQFLENPSEIHWRAGIRVLKFLKGTISMGLRFQRTQQPIGTIIGFSDANWGGDSASRRSTSGVLMKISGGPVIFKSKKQSSVALSTAEAEYMALALATQEIMWLRQLLAEMGFKQLPSTSIFVDNKAAISIATNQGSVSRAKHIDLRLHFIRDHVARADIALQHVPSLHHVPSDSQEADFLTKTLPTPQFTKLTKMCGLMGHTS</sequence>
<evidence type="ECO:0000313" key="3">
    <source>
        <dbReference type="Proteomes" id="UP000198211"/>
    </source>
</evidence>
<dbReference type="Pfam" id="PF07727">
    <property type="entry name" value="RVT_2"/>
    <property type="match status" value="1"/>
</dbReference>
<dbReference type="SUPFAM" id="SSF56672">
    <property type="entry name" value="DNA/RNA polymerases"/>
    <property type="match status" value="1"/>
</dbReference>
<dbReference type="CDD" id="cd09272">
    <property type="entry name" value="RNase_HI_RT_Ty1"/>
    <property type="match status" value="1"/>
</dbReference>
<dbReference type="InterPro" id="IPR013103">
    <property type="entry name" value="RVT_2"/>
</dbReference>
<proteinExistence type="predicted"/>
<dbReference type="AlphaFoldDB" id="A0A225VWE0"/>
<evidence type="ECO:0000313" key="2">
    <source>
        <dbReference type="EMBL" id="OWZ08870.1"/>
    </source>
</evidence>
<feature type="domain" description="Reverse transcriptase Ty1/copia-type" evidence="1">
    <location>
        <begin position="38"/>
        <end position="280"/>
    </location>
</feature>